<dbReference type="EMBL" id="JACIDE010000010">
    <property type="protein sequence ID" value="MBB4074070.1"/>
    <property type="molecule type" value="Genomic_DNA"/>
</dbReference>
<gene>
    <name evidence="1" type="ORF">GGR02_001835</name>
</gene>
<evidence type="ECO:0000313" key="2">
    <source>
        <dbReference type="Proteomes" id="UP000559598"/>
    </source>
</evidence>
<dbReference type="Proteomes" id="UP000559598">
    <property type="component" value="Unassembled WGS sequence"/>
</dbReference>
<keyword evidence="2" id="KW-1185">Reference proteome</keyword>
<dbReference type="RefSeq" id="WP_183184376.1">
    <property type="nucleotide sequence ID" value="NZ_BMNP01000010.1"/>
</dbReference>
<name>A0A840DME6_9BACL</name>
<comment type="caution">
    <text evidence="1">The sequence shown here is derived from an EMBL/GenBank/DDBJ whole genome shotgun (WGS) entry which is preliminary data.</text>
</comment>
<proteinExistence type="predicted"/>
<protein>
    <submittedName>
        <fullName evidence="1">Uncharacterized protein</fullName>
    </submittedName>
</protein>
<organism evidence="1 2">
    <name type="scientific">Anoxybacteroides voinovskiense</name>
    <dbReference type="NCBI Taxonomy" id="230470"/>
    <lineage>
        <taxon>Bacteria</taxon>
        <taxon>Bacillati</taxon>
        <taxon>Bacillota</taxon>
        <taxon>Bacilli</taxon>
        <taxon>Bacillales</taxon>
        <taxon>Anoxybacillaceae</taxon>
        <taxon>Anoxybacteroides</taxon>
    </lineage>
</organism>
<accession>A0A840DME6</accession>
<dbReference type="AlphaFoldDB" id="A0A840DME6"/>
<reference evidence="1 2" key="1">
    <citation type="submission" date="2020-08" db="EMBL/GenBank/DDBJ databases">
        <title>Genomic Encyclopedia of Type Strains, Phase IV (KMG-IV): sequencing the most valuable type-strain genomes for metagenomic binning, comparative biology and taxonomic classification.</title>
        <authorList>
            <person name="Goeker M."/>
        </authorList>
    </citation>
    <scope>NUCLEOTIDE SEQUENCE [LARGE SCALE GENOMIC DNA]</scope>
    <source>
        <strain evidence="1 2">DSM 17075</strain>
    </source>
</reference>
<evidence type="ECO:0000313" key="1">
    <source>
        <dbReference type="EMBL" id="MBB4074070.1"/>
    </source>
</evidence>
<sequence>MAIIKAPNPKYNGVSASLTFVNGQAETDNKWLIQWFKEQGYEVSEEEKKGTKKATEKAAE</sequence>